<evidence type="ECO:0000256" key="6">
    <source>
        <dbReference type="ARBA" id="ARBA00023125"/>
    </source>
</evidence>
<dbReference type="GO" id="GO:0008270">
    <property type="term" value="F:zinc ion binding"/>
    <property type="evidence" value="ECO:0007669"/>
    <property type="project" value="UniProtKB-KW"/>
</dbReference>
<feature type="domain" description="GATA-type" evidence="11">
    <location>
        <begin position="701"/>
        <end position="754"/>
    </location>
</feature>
<dbReference type="PANTHER" id="PTHR10071:SF281">
    <property type="entry name" value="BOX A-BINDING FACTOR-RELATED"/>
    <property type="match status" value="1"/>
</dbReference>
<dbReference type="OrthoDB" id="515401at2759"/>
<feature type="region of interest" description="Disordered" evidence="10">
    <location>
        <begin position="124"/>
        <end position="278"/>
    </location>
</feature>
<feature type="compositionally biased region" description="Basic and acidic residues" evidence="10">
    <location>
        <begin position="228"/>
        <end position="237"/>
    </location>
</feature>
<keyword evidence="13" id="KW-1185">Reference proteome</keyword>
<keyword evidence="6" id="KW-0238">DNA-binding</keyword>
<dbReference type="Pfam" id="PF00320">
    <property type="entry name" value="GATA"/>
    <property type="match status" value="2"/>
</dbReference>
<evidence type="ECO:0000259" key="11">
    <source>
        <dbReference type="PROSITE" id="PS50114"/>
    </source>
</evidence>
<keyword evidence="5" id="KW-0805">Transcription regulation</keyword>
<evidence type="ECO:0000256" key="8">
    <source>
        <dbReference type="ARBA" id="ARBA00023242"/>
    </source>
</evidence>
<dbReference type="PRINTS" id="PR00619">
    <property type="entry name" value="GATAZNFINGER"/>
</dbReference>
<feature type="compositionally biased region" description="Polar residues" evidence="10">
    <location>
        <begin position="129"/>
        <end position="165"/>
    </location>
</feature>
<comment type="subcellular location">
    <subcellularLocation>
        <location evidence="1">Nucleus</location>
    </subcellularLocation>
</comment>
<evidence type="ECO:0000256" key="1">
    <source>
        <dbReference type="ARBA" id="ARBA00004123"/>
    </source>
</evidence>
<feature type="region of interest" description="Disordered" evidence="10">
    <location>
        <begin position="1028"/>
        <end position="1060"/>
    </location>
</feature>
<feature type="region of interest" description="Disordered" evidence="10">
    <location>
        <begin position="1103"/>
        <end position="1126"/>
    </location>
</feature>
<evidence type="ECO:0000256" key="2">
    <source>
        <dbReference type="ARBA" id="ARBA00022723"/>
    </source>
</evidence>
<keyword evidence="8" id="KW-0539">Nucleus</keyword>
<feature type="compositionally biased region" description="Polar residues" evidence="10">
    <location>
        <begin position="178"/>
        <end position="187"/>
    </location>
</feature>
<feature type="region of interest" description="Disordered" evidence="10">
    <location>
        <begin position="917"/>
        <end position="950"/>
    </location>
</feature>
<dbReference type="SMART" id="SM00401">
    <property type="entry name" value="ZnF_GATA"/>
    <property type="match status" value="2"/>
</dbReference>
<dbReference type="GO" id="GO:0045944">
    <property type="term" value="P:positive regulation of transcription by RNA polymerase II"/>
    <property type="evidence" value="ECO:0007669"/>
    <property type="project" value="TreeGrafter"/>
</dbReference>
<proteinExistence type="predicted"/>
<feature type="compositionally biased region" description="Polar residues" evidence="10">
    <location>
        <begin position="429"/>
        <end position="441"/>
    </location>
</feature>
<feature type="compositionally biased region" description="Polar residues" evidence="10">
    <location>
        <begin position="923"/>
        <end position="950"/>
    </location>
</feature>
<dbReference type="GO" id="GO:0000122">
    <property type="term" value="P:negative regulation of transcription by RNA polymerase II"/>
    <property type="evidence" value="ECO:0007669"/>
    <property type="project" value="TreeGrafter"/>
</dbReference>
<feature type="compositionally biased region" description="Basic and acidic residues" evidence="10">
    <location>
        <begin position="189"/>
        <end position="203"/>
    </location>
</feature>
<protein>
    <recommendedName>
        <fullName evidence="11">GATA-type domain-containing protein</fullName>
    </recommendedName>
</protein>
<dbReference type="EMBL" id="LUCH01002283">
    <property type="protein sequence ID" value="KAF5401720.1"/>
    <property type="molecule type" value="Genomic_DNA"/>
</dbReference>
<keyword evidence="3 9" id="KW-0863">Zinc-finger</keyword>
<accession>A0A8J4T149</accession>
<sequence>MFPMAVIPASPAVVNRPQISDAGWTHHLNRCQIGTDFPNYSNNIPNSVTSAGFYNASNLLVGQNYPHSYPHNLSQAYQHYQLQQPHQMDAFRSGLMNSNIIPTENMDKRPADRNSPLCTNSRSREIMKTESNVQETKNQLDSRNTSRISTASRMELSSNRENSVWSGDVRKHIRRVPHSSSEVSGMESNRPEREQLRQTHRVDAQSNTCRTSKAASENNSEDYAGTERNSRPHREETDQQGNTSYQPHLRTYPLETHPTSEPVKQLGNLSPERSGDPYALGTDYQTLNYPFRLPPHQNYPIPNQLFSHYESLQHSKGANPSLDSLHSVLAPSLSNLSQTACPDSCRSGEQLYSMLANGPLSNGCHGTPVNNLIPTAAAAAAAAAAWNPNLCYPQGVTPQQLASFYASVNSDPKNRQSVHLSREPGASGMQAQCTSALSHTDSSVSHRSSRRIQRGNREELLDPSIQEEQLQQQETSTAARLLTEECAKYSSLPCAEDELCDKRNSMPNSMSVYSYANHPNLQGNNHPMEEIMSASAAYHSAAAMAAAAVVAQAAVASAHSTSTGMQPLPPPQHYQSHQSSTQQSNNPNHTYQTHMSPSNQSSSISLNRNHGLSLIPMIGAVNNATCTPNIMNSNSLKSMKNKKLTSTEGRECVNCGATSTPLWRRDGQGNYLCNACGLYQKMNGQNRPLIKPKRRLQSSSRRTGTICSNCRTVTTTLWRRNTNGEPVCNACGLYFKLHNIQRPISMKKDGIQTRNRKVSQKTKKHKFGFYSDFGDLNVDYLMKTPLHRFSAAAAAAAAANRYGYGHITLPGCSPPSGSYMPGYMNEVGLNTNSVCGMLSPGLSSDSPREPGQQLASMSKPLGDIYNSPTEEAGLGRSQAIVPYAQSSNLINSAISERTLRPSRAEFPNEYSRVVDGKPDYNSAVPNCQTDDSRQATFPRQTSGSFKTNGSSMVAHSWLSEAQRSTRIHDDPHLSEVAHTNPIMAQLPPPVFYPNAQQIALLGCAPHTYYNGQPYQSKPPDACPDVDSKPTFHTGQRPKLLDQCDQKSKPGSPSNMDGVKKSRCCQQTSSYEYSSHTRLSTHSDLIQTNRVNLMFNELHNCDSNPSLGSRGSSNSSESSTSSGTITSHSGVGLCNIEQTGTTLVSTSNESLAVVKTTTISETAAKEQQQTTFLIS</sequence>
<feature type="compositionally biased region" description="Low complexity" evidence="10">
    <location>
        <begin position="1105"/>
        <end position="1126"/>
    </location>
</feature>
<evidence type="ECO:0000313" key="13">
    <source>
        <dbReference type="Proteomes" id="UP000748531"/>
    </source>
</evidence>
<feature type="domain" description="GATA-type" evidence="11">
    <location>
        <begin position="646"/>
        <end position="701"/>
    </location>
</feature>
<comment type="caution">
    <text evidence="12">The sequence shown here is derived from an EMBL/GenBank/DDBJ whole genome shotgun (WGS) entry which is preliminary data.</text>
</comment>
<keyword evidence="4" id="KW-0862">Zinc</keyword>
<dbReference type="PANTHER" id="PTHR10071">
    <property type="entry name" value="TRANSCRIPTION FACTOR GATA FAMILY MEMBER"/>
    <property type="match status" value="1"/>
</dbReference>
<dbReference type="PROSITE" id="PS50114">
    <property type="entry name" value="GATA_ZN_FINGER_2"/>
    <property type="match status" value="2"/>
</dbReference>
<dbReference type="Gene3D" id="3.30.50.10">
    <property type="entry name" value="Erythroid Transcription Factor GATA-1, subunit A"/>
    <property type="match status" value="2"/>
</dbReference>
<evidence type="ECO:0000256" key="10">
    <source>
        <dbReference type="SAM" id="MobiDB-lite"/>
    </source>
</evidence>
<evidence type="ECO:0000256" key="7">
    <source>
        <dbReference type="ARBA" id="ARBA00023163"/>
    </source>
</evidence>
<gene>
    <name evidence="12" type="ORF">PHET_04941</name>
</gene>
<feature type="region of interest" description="Disordered" evidence="10">
    <location>
        <begin position="838"/>
        <end position="870"/>
    </location>
</feature>
<dbReference type="GO" id="GO:0000981">
    <property type="term" value="F:DNA-binding transcription factor activity, RNA polymerase II-specific"/>
    <property type="evidence" value="ECO:0007669"/>
    <property type="project" value="TreeGrafter"/>
</dbReference>
<dbReference type="GO" id="GO:0000978">
    <property type="term" value="F:RNA polymerase II cis-regulatory region sequence-specific DNA binding"/>
    <property type="evidence" value="ECO:0007669"/>
    <property type="project" value="TreeGrafter"/>
</dbReference>
<dbReference type="InterPro" id="IPR013088">
    <property type="entry name" value="Znf_NHR/GATA"/>
</dbReference>
<feature type="region of interest" description="Disordered" evidence="10">
    <location>
        <begin position="411"/>
        <end position="469"/>
    </location>
</feature>
<organism evidence="12 13">
    <name type="scientific">Paragonimus heterotremus</name>
    <dbReference type="NCBI Taxonomy" id="100268"/>
    <lineage>
        <taxon>Eukaryota</taxon>
        <taxon>Metazoa</taxon>
        <taxon>Spiralia</taxon>
        <taxon>Lophotrochozoa</taxon>
        <taxon>Platyhelminthes</taxon>
        <taxon>Trematoda</taxon>
        <taxon>Digenea</taxon>
        <taxon>Plagiorchiida</taxon>
        <taxon>Troglotremata</taxon>
        <taxon>Troglotrematidae</taxon>
        <taxon>Paragonimus</taxon>
    </lineage>
</organism>
<dbReference type="Proteomes" id="UP000748531">
    <property type="component" value="Unassembled WGS sequence"/>
</dbReference>
<dbReference type="GO" id="GO:0005634">
    <property type="term" value="C:nucleus"/>
    <property type="evidence" value="ECO:0007669"/>
    <property type="project" value="UniProtKB-SubCell"/>
</dbReference>
<evidence type="ECO:0000256" key="5">
    <source>
        <dbReference type="ARBA" id="ARBA00023015"/>
    </source>
</evidence>
<feature type="compositionally biased region" description="Basic and acidic residues" evidence="10">
    <location>
        <begin position="1038"/>
        <end position="1047"/>
    </location>
</feature>
<dbReference type="FunFam" id="3.30.50.10:FF:000036">
    <property type="entry name" value="Endothelial transcription factor GATA-2"/>
    <property type="match status" value="1"/>
</dbReference>
<feature type="compositionally biased region" description="Low complexity" evidence="10">
    <location>
        <begin position="573"/>
        <end position="589"/>
    </location>
</feature>
<keyword evidence="7" id="KW-0804">Transcription</keyword>
<reference evidence="12" key="1">
    <citation type="submission" date="2019-05" db="EMBL/GenBank/DDBJ databases">
        <title>Annotation for the trematode Paragonimus heterotremus.</title>
        <authorList>
            <person name="Choi Y.-J."/>
        </authorList>
    </citation>
    <scope>NUCLEOTIDE SEQUENCE</scope>
    <source>
        <strain evidence="12">LC</strain>
    </source>
</reference>
<dbReference type="AlphaFoldDB" id="A0A8J4T149"/>
<evidence type="ECO:0000313" key="12">
    <source>
        <dbReference type="EMBL" id="KAF5401720.1"/>
    </source>
</evidence>
<name>A0A8J4T149_9TREM</name>
<feature type="compositionally biased region" description="Low complexity" evidence="10">
    <location>
        <begin position="596"/>
        <end position="605"/>
    </location>
</feature>
<keyword evidence="2" id="KW-0479">Metal-binding</keyword>
<evidence type="ECO:0000256" key="9">
    <source>
        <dbReference type="PROSITE-ProRule" id="PRU00094"/>
    </source>
</evidence>
<dbReference type="CDD" id="cd00202">
    <property type="entry name" value="ZnF_GATA"/>
    <property type="match status" value="2"/>
</dbReference>
<evidence type="ECO:0000256" key="3">
    <source>
        <dbReference type="ARBA" id="ARBA00022771"/>
    </source>
</evidence>
<dbReference type="SUPFAM" id="SSF57716">
    <property type="entry name" value="Glucocorticoid receptor-like (DNA-binding domain)"/>
    <property type="match status" value="2"/>
</dbReference>
<feature type="compositionally biased region" description="Polar residues" evidence="10">
    <location>
        <begin position="204"/>
        <end position="218"/>
    </location>
</feature>
<dbReference type="GO" id="GO:0045165">
    <property type="term" value="P:cell fate commitment"/>
    <property type="evidence" value="ECO:0007669"/>
    <property type="project" value="TreeGrafter"/>
</dbReference>
<feature type="region of interest" description="Disordered" evidence="10">
    <location>
        <begin position="561"/>
        <end position="606"/>
    </location>
</feature>
<evidence type="ECO:0000256" key="4">
    <source>
        <dbReference type="ARBA" id="ARBA00022833"/>
    </source>
</evidence>
<dbReference type="FunFam" id="3.30.50.10:FF:000032">
    <property type="entry name" value="Transcription factor GATA-3"/>
    <property type="match status" value="1"/>
</dbReference>
<dbReference type="PROSITE" id="PS00344">
    <property type="entry name" value="GATA_ZN_FINGER_1"/>
    <property type="match status" value="2"/>
</dbReference>
<dbReference type="InterPro" id="IPR000679">
    <property type="entry name" value="Znf_GATA"/>
</dbReference>
<dbReference type="InterPro" id="IPR039355">
    <property type="entry name" value="Transcription_factor_GATA"/>
</dbReference>